<comment type="similarity">
    <text evidence="3">Belongs to the peptidase M24B family.</text>
</comment>
<dbReference type="InterPro" id="IPR001714">
    <property type="entry name" value="Pept_M24_MAP"/>
</dbReference>
<comment type="cofactor">
    <cofactor evidence="2">
        <name>Mn(2+)</name>
        <dbReference type="ChEBI" id="CHEBI:29035"/>
    </cofactor>
</comment>
<keyword evidence="7" id="KW-0378">Hydrolase</keyword>
<organism evidence="14 15">
    <name type="scientific">Acidihalobacter aeolianus</name>
    <dbReference type="NCBI Taxonomy" id="2792603"/>
    <lineage>
        <taxon>Bacteria</taxon>
        <taxon>Pseudomonadati</taxon>
        <taxon>Pseudomonadota</taxon>
        <taxon>Gammaproteobacteria</taxon>
        <taxon>Chromatiales</taxon>
        <taxon>Ectothiorhodospiraceae</taxon>
        <taxon>Acidihalobacter</taxon>
    </lineage>
</organism>
<evidence type="ECO:0000256" key="4">
    <source>
        <dbReference type="ARBA" id="ARBA00012574"/>
    </source>
</evidence>
<dbReference type="AlphaFoldDB" id="A0A1D8KAR4"/>
<dbReference type="PROSITE" id="PS00491">
    <property type="entry name" value="PROLINE_PEPTIDASE"/>
    <property type="match status" value="1"/>
</dbReference>
<sequence>MMLPAAEYARRRRQLMRQIGERGIAILPAAPVRVRNRDADYRYRQDSDFLYLTGFEEPEAVAVLIPGRKQGEFILFCRERDPLQETWHGRRAGQAGAVERYGADDSFPIADIDEILPGLLENRDRVFYSMGRDAVFDRQLMDWVNRLRAQVRSGRQSPHEFVSLEFLLHEMRLFKSSAELKLMRRSAEIAIEGHRRMMAMCRPGLYEYEVEAEFIYTVRRHRADLAYQSIVGGGENGCILHYVDNATELRDGDLLLIDAGAEYEGYASDITRTFPVNGRFTPAQREVYELVLEAQLAAIKKARPGNHWNDPHEAALRTLTRGLVELGLLKGQPAKLMREGAYQRFYMHRTGHWLGLDVHDVGEYKIDGQWRLLEPGMTLTVEPGLYITPARDVPKRFHNIGIRIEDDVLVTAQGCEVLTQAMPKSPDEIEALVGSAAEPKVPARARRRA</sequence>
<dbReference type="InterPro" id="IPR000994">
    <property type="entry name" value="Pept_M24"/>
</dbReference>
<dbReference type="SUPFAM" id="SSF55920">
    <property type="entry name" value="Creatinase/aminopeptidase"/>
    <property type="match status" value="1"/>
</dbReference>
<name>A0A1D8KAR4_9GAMM</name>
<evidence type="ECO:0000256" key="5">
    <source>
        <dbReference type="ARBA" id="ARBA00022670"/>
    </source>
</evidence>
<evidence type="ECO:0000256" key="12">
    <source>
        <dbReference type="ARBA" id="ARBA00081411"/>
    </source>
</evidence>
<dbReference type="PANTHER" id="PTHR43226:SF4">
    <property type="entry name" value="XAA-PRO AMINOPEPTIDASE 3"/>
    <property type="match status" value="1"/>
</dbReference>
<protein>
    <recommendedName>
        <fullName evidence="10">Xaa-Pro aminopeptidase</fullName>
        <ecNumber evidence="4">3.4.11.9</ecNumber>
    </recommendedName>
    <alternativeName>
        <fullName evidence="11">Aminopeptidase P II</fullName>
    </alternativeName>
    <alternativeName>
        <fullName evidence="12">X-Pro aminopeptidase</fullName>
    </alternativeName>
</protein>
<gene>
    <name evidence="14" type="ORF">BJI67_14045</name>
</gene>
<dbReference type="PRINTS" id="PR00599">
    <property type="entry name" value="MAPEPTIDASE"/>
</dbReference>
<dbReference type="SMART" id="SM01011">
    <property type="entry name" value="AMP_N"/>
    <property type="match status" value="1"/>
</dbReference>
<keyword evidence="8" id="KW-0482">Metalloprotease</keyword>
<evidence type="ECO:0000313" key="15">
    <source>
        <dbReference type="Proteomes" id="UP000095342"/>
    </source>
</evidence>
<evidence type="ECO:0000259" key="13">
    <source>
        <dbReference type="SMART" id="SM01011"/>
    </source>
</evidence>
<keyword evidence="5" id="KW-0645">Protease</keyword>
<feature type="domain" description="Aminopeptidase P N-terminal" evidence="13">
    <location>
        <begin position="3"/>
        <end position="137"/>
    </location>
</feature>
<dbReference type="NCBIfam" id="NF008131">
    <property type="entry name" value="PRK10879.1"/>
    <property type="match status" value="1"/>
</dbReference>
<dbReference type="GO" id="GO:0030145">
    <property type="term" value="F:manganese ion binding"/>
    <property type="evidence" value="ECO:0007669"/>
    <property type="project" value="InterPro"/>
</dbReference>
<evidence type="ECO:0000313" key="14">
    <source>
        <dbReference type="EMBL" id="AOV18035.1"/>
    </source>
</evidence>
<comment type="catalytic activity">
    <reaction evidence="1">
        <text>Release of any N-terminal amino acid, including proline, that is linked to proline, even from a dipeptide or tripeptide.</text>
        <dbReference type="EC" id="3.4.11.9"/>
    </reaction>
</comment>
<dbReference type="Proteomes" id="UP000095342">
    <property type="component" value="Chromosome"/>
</dbReference>
<dbReference type="PANTHER" id="PTHR43226">
    <property type="entry name" value="XAA-PRO AMINOPEPTIDASE 3"/>
    <property type="match status" value="1"/>
</dbReference>
<dbReference type="InterPro" id="IPR029149">
    <property type="entry name" value="Creatin/AminoP/Spt16_N"/>
</dbReference>
<dbReference type="InterPro" id="IPR007865">
    <property type="entry name" value="Aminopep_P_N"/>
</dbReference>
<accession>A0A1D8KAR4</accession>
<dbReference type="Pfam" id="PF00557">
    <property type="entry name" value="Peptidase_M24"/>
    <property type="match status" value="1"/>
</dbReference>
<keyword evidence="9" id="KW-0464">Manganese</keyword>
<evidence type="ECO:0000256" key="9">
    <source>
        <dbReference type="ARBA" id="ARBA00023211"/>
    </source>
</evidence>
<dbReference type="Gene3D" id="3.90.230.10">
    <property type="entry name" value="Creatinase/methionine aminopeptidase superfamily"/>
    <property type="match status" value="1"/>
</dbReference>
<dbReference type="Gene3D" id="3.40.350.10">
    <property type="entry name" value="Creatinase/prolidase N-terminal domain"/>
    <property type="match status" value="1"/>
</dbReference>
<dbReference type="GO" id="GO:0005829">
    <property type="term" value="C:cytosol"/>
    <property type="evidence" value="ECO:0007669"/>
    <property type="project" value="TreeGrafter"/>
</dbReference>
<evidence type="ECO:0000256" key="1">
    <source>
        <dbReference type="ARBA" id="ARBA00001424"/>
    </source>
</evidence>
<dbReference type="FunFam" id="3.90.230.10:FF:000002">
    <property type="entry name" value="Xaa-Pro aminopeptidase 3"/>
    <property type="match status" value="1"/>
</dbReference>
<dbReference type="InterPro" id="IPR052433">
    <property type="entry name" value="X-Pro_dipept-like"/>
</dbReference>
<keyword evidence="6" id="KW-0479">Metal-binding</keyword>
<dbReference type="RefSeq" id="WP_070073565.1">
    <property type="nucleotide sequence ID" value="NZ_CP017448.1"/>
</dbReference>
<proteinExistence type="inferred from homology"/>
<dbReference type="InterPro" id="IPR001131">
    <property type="entry name" value="Peptidase_M24B_aminopep-P_CS"/>
</dbReference>
<dbReference type="GO" id="GO:0006508">
    <property type="term" value="P:proteolysis"/>
    <property type="evidence" value="ECO:0007669"/>
    <property type="project" value="UniProtKB-KW"/>
</dbReference>
<reference evidence="14 15" key="1">
    <citation type="submission" date="2016-09" db="EMBL/GenBank/DDBJ databases">
        <title>Acidihalobacter prosperus V6 (DSM14174).</title>
        <authorList>
            <person name="Khaleque H.N."/>
            <person name="Ramsay J.P."/>
            <person name="Murphy R.J.T."/>
            <person name="Kaksonen A.H."/>
            <person name="Boxall N.J."/>
            <person name="Watkin E.L.J."/>
        </authorList>
    </citation>
    <scope>NUCLEOTIDE SEQUENCE [LARGE SCALE GENOMIC DNA]</scope>
    <source>
        <strain evidence="14 15">V6</strain>
    </source>
</reference>
<dbReference type="KEGG" id="aaeo:BJI67_14045"/>
<evidence type="ECO:0000256" key="10">
    <source>
        <dbReference type="ARBA" id="ARBA00069363"/>
    </source>
</evidence>
<keyword evidence="14" id="KW-0031">Aminopeptidase</keyword>
<evidence type="ECO:0000256" key="11">
    <source>
        <dbReference type="ARBA" id="ARBA00075356"/>
    </source>
</evidence>
<evidence type="ECO:0000256" key="8">
    <source>
        <dbReference type="ARBA" id="ARBA00023049"/>
    </source>
</evidence>
<evidence type="ECO:0000256" key="3">
    <source>
        <dbReference type="ARBA" id="ARBA00008766"/>
    </source>
</evidence>
<keyword evidence="15" id="KW-1185">Reference proteome</keyword>
<dbReference type="EC" id="3.4.11.9" evidence="4"/>
<dbReference type="GO" id="GO:0070006">
    <property type="term" value="F:metalloaminopeptidase activity"/>
    <property type="evidence" value="ECO:0007669"/>
    <property type="project" value="InterPro"/>
</dbReference>
<dbReference type="CDD" id="cd01087">
    <property type="entry name" value="Prolidase"/>
    <property type="match status" value="1"/>
</dbReference>
<evidence type="ECO:0000256" key="6">
    <source>
        <dbReference type="ARBA" id="ARBA00022723"/>
    </source>
</evidence>
<evidence type="ECO:0000256" key="7">
    <source>
        <dbReference type="ARBA" id="ARBA00022801"/>
    </source>
</evidence>
<dbReference type="Pfam" id="PF05195">
    <property type="entry name" value="AMP_N"/>
    <property type="match status" value="1"/>
</dbReference>
<dbReference type="EMBL" id="CP017448">
    <property type="protein sequence ID" value="AOV18035.1"/>
    <property type="molecule type" value="Genomic_DNA"/>
</dbReference>
<dbReference type="InterPro" id="IPR036005">
    <property type="entry name" value="Creatinase/aminopeptidase-like"/>
</dbReference>
<dbReference type="SUPFAM" id="SSF53092">
    <property type="entry name" value="Creatinase/prolidase N-terminal domain"/>
    <property type="match status" value="1"/>
</dbReference>
<evidence type="ECO:0000256" key="2">
    <source>
        <dbReference type="ARBA" id="ARBA00001936"/>
    </source>
</evidence>